<organism evidence="2 3">
    <name type="scientific">Xylaria arbuscula</name>
    <dbReference type="NCBI Taxonomy" id="114810"/>
    <lineage>
        <taxon>Eukaryota</taxon>
        <taxon>Fungi</taxon>
        <taxon>Dikarya</taxon>
        <taxon>Ascomycota</taxon>
        <taxon>Pezizomycotina</taxon>
        <taxon>Sordariomycetes</taxon>
        <taxon>Xylariomycetidae</taxon>
        <taxon>Xylariales</taxon>
        <taxon>Xylariaceae</taxon>
        <taxon>Xylaria</taxon>
    </lineage>
</organism>
<dbReference type="EMBL" id="JANPWZ010001309">
    <property type="protein sequence ID" value="KAJ3566851.1"/>
    <property type="molecule type" value="Genomic_DNA"/>
</dbReference>
<dbReference type="AlphaFoldDB" id="A0A9W8NBF1"/>
<gene>
    <name evidence="2" type="ORF">NPX13_g6983</name>
</gene>
<comment type="caution">
    <text evidence="2">The sequence shown here is derived from an EMBL/GenBank/DDBJ whole genome shotgun (WGS) entry which is preliminary data.</text>
</comment>
<name>A0A9W8NBF1_9PEZI</name>
<accession>A0A9W8NBF1</accession>
<evidence type="ECO:0000313" key="3">
    <source>
        <dbReference type="Proteomes" id="UP001148614"/>
    </source>
</evidence>
<feature type="compositionally biased region" description="Basic and acidic residues" evidence="1">
    <location>
        <begin position="39"/>
        <end position="54"/>
    </location>
</feature>
<feature type="region of interest" description="Disordered" evidence="1">
    <location>
        <begin position="29"/>
        <end position="85"/>
    </location>
</feature>
<evidence type="ECO:0000313" key="2">
    <source>
        <dbReference type="EMBL" id="KAJ3566851.1"/>
    </source>
</evidence>
<proteinExistence type="predicted"/>
<feature type="compositionally biased region" description="Basic and acidic residues" evidence="1">
    <location>
        <begin position="74"/>
        <end position="85"/>
    </location>
</feature>
<reference evidence="2" key="1">
    <citation type="submission" date="2022-07" db="EMBL/GenBank/DDBJ databases">
        <title>Genome Sequence of Xylaria arbuscula.</title>
        <authorList>
            <person name="Buettner E."/>
        </authorList>
    </citation>
    <scope>NUCLEOTIDE SEQUENCE</scope>
    <source>
        <strain evidence="2">VT107</strain>
    </source>
</reference>
<evidence type="ECO:0000256" key="1">
    <source>
        <dbReference type="SAM" id="MobiDB-lite"/>
    </source>
</evidence>
<sequence>MAELAQIHDGAKSSSSWLTGIQSWLSAFLHGHQKNPGTDTEHSGPDEDMPEKQMTRPAPYVPQHAGASFSRTATPREMRRQNEIL</sequence>
<dbReference type="Proteomes" id="UP001148614">
    <property type="component" value="Unassembled WGS sequence"/>
</dbReference>
<keyword evidence="3" id="KW-1185">Reference proteome</keyword>
<protein>
    <submittedName>
        <fullName evidence="2">Uncharacterized protein</fullName>
    </submittedName>
</protein>